<proteinExistence type="predicted"/>
<keyword evidence="2" id="KW-1185">Reference proteome</keyword>
<gene>
    <name evidence="1" type="ORF">GCM10011607_11650</name>
</gene>
<evidence type="ECO:0008006" key="3">
    <source>
        <dbReference type="Google" id="ProtNLM"/>
    </source>
</evidence>
<name>A0ABQ1IWG9_9GAMM</name>
<comment type="caution">
    <text evidence="1">The sequence shown here is derived from an EMBL/GenBank/DDBJ whole genome shotgun (WGS) entry which is preliminary data.</text>
</comment>
<evidence type="ECO:0000313" key="1">
    <source>
        <dbReference type="EMBL" id="GGB52818.1"/>
    </source>
</evidence>
<protein>
    <recommendedName>
        <fullName evidence="3">DUF4868 domain-containing protein</fullName>
    </recommendedName>
</protein>
<organism evidence="1 2">
    <name type="scientific">Shewanella inventionis</name>
    <dbReference type="NCBI Taxonomy" id="1738770"/>
    <lineage>
        <taxon>Bacteria</taxon>
        <taxon>Pseudomonadati</taxon>
        <taxon>Pseudomonadota</taxon>
        <taxon>Gammaproteobacteria</taxon>
        <taxon>Alteromonadales</taxon>
        <taxon>Shewanellaceae</taxon>
        <taxon>Shewanella</taxon>
    </lineage>
</organism>
<evidence type="ECO:0000313" key="2">
    <source>
        <dbReference type="Proteomes" id="UP000617555"/>
    </source>
</evidence>
<reference evidence="2" key="1">
    <citation type="journal article" date="2019" name="Int. J. Syst. Evol. Microbiol.">
        <title>The Global Catalogue of Microorganisms (GCM) 10K type strain sequencing project: providing services to taxonomists for standard genome sequencing and annotation.</title>
        <authorList>
            <consortium name="The Broad Institute Genomics Platform"/>
            <consortium name="The Broad Institute Genome Sequencing Center for Infectious Disease"/>
            <person name="Wu L."/>
            <person name="Ma J."/>
        </authorList>
    </citation>
    <scope>NUCLEOTIDE SEQUENCE [LARGE SCALE GENOMIC DNA]</scope>
    <source>
        <strain evidence="2">CGMCC 1.15339</strain>
    </source>
</reference>
<dbReference type="RefSeq" id="WP_188737923.1">
    <property type="nucleotide sequence ID" value="NZ_BMII01000008.1"/>
</dbReference>
<dbReference type="Proteomes" id="UP000617555">
    <property type="component" value="Unassembled WGS sequence"/>
</dbReference>
<sequence>MLSVYKTLNDCKYNELVELQDAIGHASDLLAYTVELMNSNLGFSTNQIAILKNVPIEFSATSKVDVTEREAEQLLLLGFSQEIHKQVVSQAMITRLGKYFSDATVTEDLDLSLTIAHQPFRVKFTKSNLVVFDADGNEVVKNQAKSESEKQLWEGISNQLARSPINQRLDGNRGLLNIIDMTFLERLENNLVNVGHFTELGRELNNSYGLDENTFTRELRLLVSKDGLASSITQHLGKNILKQECIDYIDQLVCYLQLENIDPSLLACKFIEAYEYFGTQKWNTKEDDVDKLIEKVVTSKSFDVLTLEQLNNLDTSEFIERLRAVKFALDIDLAINAESIVTSYSEAELSEEFAMSNSL</sequence>
<accession>A0ABQ1IWG9</accession>
<dbReference type="EMBL" id="BMII01000008">
    <property type="protein sequence ID" value="GGB52818.1"/>
    <property type="molecule type" value="Genomic_DNA"/>
</dbReference>